<dbReference type="EMBL" id="JACEGQ020000008">
    <property type="protein sequence ID" value="KAH8501560.1"/>
    <property type="molecule type" value="Genomic_DNA"/>
</dbReference>
<organism evidence="2 3">
    <name type="scientific">Populus deltoides</name>
    <name type="common">Eastern poplar</name>
    <name type="synonym">Eastern cottonwood</name>
    <dbReference type="NCBI Taxonomy" id="3696"/>
    <lineage>
        <taxon>Eukaryota</taxon>
        <taxon>Viridiplantae</taxon>
        <taxon>Streptophyta</taxon>
        <taxon>Embryophyta</taxon>
        <taxon>Tracheophyta</taxon>
        <taxon>Spermatophyta</taxon>
        <taxon>Magnoliopsida</taxon>
        <taxon>eudicotyledons</taxon>
        <taxon>Gunneridae</taxon>
        <taxon>Pentapetalae</taxon>
        <taxon>rosids</taxon>
        <taxon>fabids</taxon>
        <taxon>Malpighiales</taxon>
        <taxon>Salicaceae</taxon>
        <taxon>Saliceae</taxon>
        <taxon>Populus</taxon>
    </lineage>
</organism>
<protein>
    <submittedName>
        <fullName evidence="2">Uncharacterized protein</fullName>
    </submittedName>
</protein>
<gene>
    <name evidence="2" type="ORF">H0E87_016378</name>
</gene>
<feature type="compositionally biased region" description="Basic and acidic residues" evidence="1">
    <location>
        <begin position="15"/>
        <end position="39"/>
    </location>
</feature>
<reference evidence="2" key="1">
    <citation type="journal article" date="2021" name="J. Hered.">
        <title>Genome Assembly of Salicaceae Populus deltoides (Eastern Cottonwood) I-69 Based on Nanopore Sequencing and Hi-C Technologies.</title>
        <authorList>
            <person name="Bai S."/>
            <person name="Wu H."/>
            <person name="Zhang J."/>
            <person name="Pan Z."/>
            <person name="Zhao W."/>
            <person name="Li Z."/>
            <person name="Tong C."/>
        </authorList>
    </citation>
    <scope>NUCLEOTIDE SEQUENCE</scope>
    <source>
        <tissue evidence="2">Leaf</tissue>
    </source>
</reference>
<feature type="region of interest" description="Disordered" evidence="1">
    <location>
        <begin position="134"/>
        <end position="163"/>
    </location>
</feature>
<sequence length="197" mass="21592">MGWKSNIRGGRRNKNQAEGERSQRRFWLEKKERPRGREAEGKSLWGELFGFLLCFGQRVSRDGGGSVGFLSGRGRLARLKGEETENQDPLQPGVSLVLVPKAKREGRGTGDRGSLPTAVGKKKMVAFHWEGNENSEIVGGDGSRGIGGTGTERGGDWEGNGNSELLKGKCVMNNKGNGRGMEQWEIIQTGYNRGNEE</sequence>
<evidence type="ECO:0000313" key="3">
    <source>
        <dbReference type="Proteomes" id="UP000807159"/>
    </source>
</evidence>
<dbReference type="Proteomes" id="UP000807159">
    <property type="component" value="Chromosome 8"/>
</dbReference>
<feature type="compositionally biased region" description="Gly residues" evidence="1">
    <location>
        <begin position="139"/>
        <end position="152"/>
    </location>
</feature>
<comment type="caution">
    <text evidence="2">The sequence shown here is derived from an EMBL/GenBank/DDBJ whole genome shotgun (WGS) entry which is preliminary data.</text>
</comment>
<evidence type="ECO:0000313" key="2">
    <source>
        <dbReference type="EMBL" id="KAH8501560.1"/>
    </source>
</evidence>
<accession>A0A8T2Y921</accession>
<feature type="region of interest" description="Disordered" evidence="1">
    <location>
        <begin position="1"/>
        <end position="39"/>
    </location>
</feature>
<proteinExistence type="predicted"/>
<keyword evidence="3" id="KW-1185">Reference proteome</keyword>
<dbReference type="AlphaFoldDB" id="A0A8T2Y921"/>
<name>A0A8T2Y921_POPDE</name>
<evidence type="ECO:0000256" key="1">
    <source>
        <dbReference type="SAM" id="MobiDB-lite"/>
    </source>
</evidence>